<dbReference type="GO" id="GO:0016491">
    <property type="term" value="F:oxidoreductase activity"/>
    <property type="evidence" value="ECO:0007669"/>
    <property type="project" value="UniProtKB-KW"/>
</dbReference>
<sequence length="823" mass="90698" precursor="true">MFRCAGSVRFCCFVLSMFSASFALAEETTAMPEQLAKFALTQAGDSEKGRQLFRSEEVTKCLICHRVGSEGGAIGPDLTMIGGKFDRPHLIESLLEPSRQIVEGYRTSSLVMNDGRILNGIVKPKSETEVTLLTVEGKSRDLLREDIEEQKVSDVSLMPEGLAQHLSGDQFADLIAYLETLRPEGRGKPGASIHGPVRVADGYEVETILTGLDGATALEVLPDGRILVCEQTGKVRVVENGKLLPEPFVTLPVDSSWERGVIGVTVDPEFPEVPYVYVCWVAADPYPHHRVSRFEADGNVAIASSEKVLLVGDNQQKMGGKVPNGHQGGALHFGPEGHLFIGIGEQTAGEPAQHLDTFLGKTLRIDKDGGIPDDNPFLNQTSGKYQAIWAYGARNPFTFAFRESDGLMLINDVGGKFEEVNRGTKGVNYGWPTVDHGPQPNDSQYSGPIYWYPQASISGGDFAPKEFSSKWEGDYFFADFVHGWIKRLDPDHPDQVSDFAAGLRRPVDLRFGDDGSLYVLLRNAWVIDNKFAGGTGSLVRFRPTASDASQTSRSSGVELDEDSTDSSAGDLPAFKIDTPNATYFLEKSGAGLSSLIDQDGNDWLGFHPAAKSGAAGEYRGFPNAVYKEGGNFFHAMNQATDPSSTRVMEHSERRVAVEAVSGNGEWAALYEFFPNHLTWTMTKMPPDRHFWVLYEGTPGGEFNADDWWVSSDQSLPQVMSVNHEGDLPSPEWMAFGDHQQDRVLLIVHHEDDEHADRFYQMQNQMTVFGFGRQGINRLMESVPQTFSLTFVDQPNTQKLSARALELIEFHKSGREKTAQSDSK</sequence>
<feature type="region of interest" description="Disordered" evidence="5">
    <location>
        <begin position="542"/>
        <end position="571"/>
    </location>
</feature>
<gene>
    <name evidence="8" type="primary">yliI_2</name>
    <name evidence="8" type="ORF">KOR42_27540</name>
</gene>
<keyword evidence="2 4" id="KW-0479">Metal-binding</keyword>
<proteinExistence type="predicted"/>
<dbReference type="SUPFAM" id="SSF50952">
    <property type="entry name" value="Soluble quinoprotein glucose dehydrogenase"/>
    <property type="match status" value="1"/>
</dbReference>
<evidence type="ECO:0000256" key="3">
    <source>
        <dbReference type="ARBA" id="ARBA00023004"/>
    </source>
</evidence>
<keyword evidence="6" id="KW-0732">Signal</keyword>
<accession>A0A5C5WY72</accession>
<dbReference type="GO" id="GO:0046872">
    <property type="term" value="F:metal ion binding"/>
    <property type="evidence" value="ECO:0007669"/>
    <property type="project" value="UniProtKB-KW"/>
</dbReference>
<evidence type="ECO:0000259" key="7">
    <source>
        <dbReference type="PROSITE" id="PS51007"/>
    </source>
</evidence>
<dbReference type="OrthoDB" id="9770183at2"/>
<dbReference type="Gene3D" id="2.120.10.30">
    <property type="entry name" value="TolB, C-terminal domain"/>
    <property type="match status" value="1"/>
</dbReference>
<feature type="domain" description="Cytochrome c" evidence="7">
    <location>
        <begin position="44"/>
        <end position="182"/>
    </location>
</feature>
<dbReference type="PANTHER" id="PTHR19328:SF75">
    <property type="entry name" value="ALDOSE SUGAR DEHYDROGENASE YLII"/>
    <property type="match status" value="1"/>
</dbReference>
<dbReference type="InterPro" id="IPR013427">
    <property type="entry name" value="Haem-bd_dom_put"/>
</dbReference>
<keyword evidence="8" id="KW-0560">Oxidoreductase</keyword>
<evidence type="ECO:0000256" key="1">
    <source>
        <dbReference type="ARBA" id="ARBA00022617"/>
    </source>
</evidence>
<evidence type="ECO:0000313" key="9">
    <source>
        <dbReference type="Proteomes" id="UP000317243"/>
    </source>
</evidence>
<keyword evidence="9" id="KW-1185">Reference proteome</keyword>
<evidence type="ECO:0000256" key="6">
    <source>
        <dbReference type="SAM" id="SignalP"/>
    </source>
</evidence>
<dbReference type="EMBL" id="SIHI01000003">
    <property type="protein sequence ID" value="TWT55627.1"/>
    <property type="molecule type" value="Genomic_DNA"/>
</dbReference>
<dbReference type="PROSITE" id="PS51007">
    <property type="entry name" value="CYTC"/>
    <property type="match status" value="1"/>
</dbReference>
<evidence type="ECO:0000256" key="4">
    <source>
        <dbReference type="PROSITE-ProRule" id="PRU00433"/>
    </source>
</evidence>
<organism evidence="8 9">
    <name type="scientific">Thalassoglobus neptunius</name>
    <dbReference type="NCBI Taxonomy" id="1938619"/>
    <lineage>
        <taxon>Bacteria</taxon>
        <taxon>Pseudomonadati</taxon>
        <taxon>Planctomycetota</taxon>
        <taxon>Planctomycetia</taxon>
        <taxon>Planctomycetales</taxon>
        <taxon>Planctomycetaceae</taxon>
        <taxon>Thalassoglobus</taxon>
    </lineage>
</organism>
<dbReference type="InterPro" id="IPR011041">
    <property type="entry name" value="Quinoprot_gluc/sorb_DH_b-prop"/>
</dbReference>
<keyword evidence="3 4" id="KW-0408">Iron</keyword>
<evidence type="ECO:0000256" key="2">
    <source>
        <dbReference type="ARBA" id="ARBA00022723"/>
    </source>
</evidence>
<feature type="compositionally biased region" description="Polar residues" evidence="5">
    <location>
        <begin position="546"/>
        <end position="555"/>
    </location>
</feature>
<evidence type="ECO:0000313" key="8">
    <source>
        <dbReference type="EMBL" id="TWT55627.1"/>
    </source>
</evidence>
<dbReference type="GO" id="GO:0020037">
    <property type="term" value="F:heme binding"/>
    <property type="evidence" value="ECO:0007669"/>
    <property type="project" value="InterPro"/>
</dbReference>
<dbReference type="InterPro" id="IPR012938">
    <property type="entry name" value="Glc/Sorbosone_DH"/>
</dbReference>
<dbReference type="Proteomes" id="UP000317243">
    <property type="component" value="Unassembled WGS sequence"/>
</dbReference>
<evidence type="ECO:0000256" key="5">
    <source>
        <dbReference type="SAM" id="MobiDB-lite"/>
    </source>
</evidence>
<dbReference type="PANTHER" id="PTHR19328">
    <property type="entry name" value="HEDGEHOG-INTERACTING PROTEIN"/>
    <property type="match status" value="1"/>
</dbReference>
<reference evidence="8 9" key="1">
    <citation type="submission" date="2019-02" db="EMBL/GenBank/DDBJ databases">
        <title>Deep-cultivation of Planctomycetes and their phenomic and genomic characterization uncovers novel biology.</title>
        <authorList>
            <person name="Wiegand S."/>
            <person name="Jogler M."/>
            <person name="Boedeker C."/>
            <person name="Pinto D."/>
            <person name="Vollmers J."/>
            <person name="Rivas-Marin E."/>
            <person name="Kohn T."/>
            <person name="Peeters S.H."/>
            <person name="Heuer A."/>
            <person name="Rast P."/>
            <person name="Oberbeckmann S."/>
            <person name="Bunk B."/>
            <person name="Jeske O."/>
            <person name="Meyerdierks A."/>
            <person name="Storesund J.E."/>
            <person name="Kallscheuer N."/>
            <person name="Luecker S."/>
            <person name="Lage O.M."/>
            <person name="Pohl T."/>
            <person name="Merkel B.J."/>
            <person name="Hornburger P."/>
            <person name="Mueller R.-W."/>
            <person name="Bruemmer F."/>
            <person name="Labrenz M."/>
            <person name="Spormann A.M."/>
            <person name="Op Den Camp H."/>
            <person name="Overmann J."/>
            <person name="Amann R."/>
            <person name="Jetten M.S.M."/>
            <person name="Mascher T."/>
            <person name="Medema M.H."/>
            <person name="Devos D.P."/>
            <person name="Kaster A.-K."/>
            <person name="Ovreas L."/>
            <person name="Rohde M."/>
            <person name="Galperin M.Y."/>
            <person name="Jogler C."/>
        </authorList>
    </citation>
    <scope>NUCLEOTIDE SEQUENCE [LARGE SCALE GENOMIC DNA]</scope>
    <source>
        <strain evidence="8 9">KOR42</strain>
    </source>
</reference>
<name>A0A5C5WY72_9PLAN</name>
<dbReference type="Pfam" id="PF07995">
    <property type="entry name" value="GSDH"/>
    <property type="match status" value="1"/>
</dbReference>
<feature type="chain" id="PRO_5023035855" evidence="6">
    <location>
        <begin position="26"/>
        <end position="823"/>
    </location>
</feature>
<feature type="signal peptide" evidence="6">
    <location>
        <begin position="1"/>
        <end position="25"/>
    </location>
</feature>
<comment type="caution">
    <text evidence="8">The sequence shown here is derived from an EMBL/GenBank/DDBJ whole genome shotgun (WGS) entry which is preliminary data.</text>
</comment>
<protein>
    <submittedName>
        <fullName evidence="8">Soluble aldose sugar dehydrogenase YliI</fullName>
        <ecNumber evidence="8">1.1.5.-</ecNumber>
    </submittedName>
</protein>
<dbReference type="InterPro" id="IPR009056">
    <property type="entry name" value="Cyt_c-like_dom"/>
</dbReference>
<dbReference type="EC" id="1.1.5.-" evidence="8"/>
<dbReference type="AlphaFoldDB" id="A0A5C5WY72"/>
<keyword evidence="1 4" id="KW-0349">Heme</keyword>
<dbReference type="SUPFAM" id="SSF46626">
    <property type="entry name" value="Cytochrome c"/>
    <property type="match status" value="1"/>
</dbReference>
<dbReference type="InterPro" id="IPR011042">
    <property type="entry name" value="6-blade_b-propeller_TolB-like"/>
</dbReference>
<dbReference type="Gene3D" id="1.10.760.10">
    <property type="entry name" value="Cytochrome c-like domain"/>
    <property type="match status" value="1"/>
</dbReference>
<dbReference type="NCBIfam" id="TIGR02603">
    <property type="entry name" value="CxxCH_TIGR02603"/>
    <property type="match status" value="1"/>
</dbReference>
<dbReference type="GO" id="GO:0009055">
    <property type="term" value="F:electron transfer activity"/>
    <property type="evidence" value="ECO:0007669"/>
    <property type="project" value="InterPro"/>
</dbReference>
<dbReference type="InterPro" id="IPR036909">
    <property type="entry name" value="Cyt_c-like_dom_sf"/>
</dbReference>